<protein>
    <submittedName>
        <fullName evidence="2">Uncharacterized protein</fullName>
    </submittedName>
</protein>
<organism evidence="2 3">
    <name type="scientific">Mycena rosella</name>
    <name type="common">Pink bonnet</name>
    <name type="synonym">Agaricus rosellus</name>
    <dbReference type="NCBI Taxonomy" id="1033263"/>
    <lineage>
        <taxon>Eukaryota</taxon>
        <taxon>Fungi</taxon>
        <taxon>Dikarya</taxon>
        <taxon>Basidiomycota</taxon>
        <taxon>Agaricomycotina</taxon>
        <taxon>Agaricomycetes</taxon>
        <taxon>Agaricomycetidae</taxon>
        <taxon>Agaricales</taxon>
        <taxon>Marasmiineae</taxon>
        <taxon>Mycenaceae</taxon>
        <taxon>Mycena</taxon>
    </lineage>
</organism>
<evidence type="ECO:0000313" key="2">
    <source>
        <dbReference type="EMBL" id="KAJ7702654.1"/>
    </source>
</evidence>
<gene>
    <name evidence="2" type="ORF">B0H17DRAFT_1194547</name>
</gene>
<proteinExistence type="predicted"/>
<comment type="caution">
    <text evidence="2">The sequence shown here is derived from an EMBL/GenBank/DDBJ whole genome shotgun (WGS) entry which is preliminary data.</text>
</comment>
<sequence length="245" mass="26637">MSQPLVVSQDQGPSLDTKKHVGRNLSKGNAVSGTPAVKVAEVVPVAHLCQLSTVAVRTSVLVHVTDHIRTAFGTHPYSGACSHFSARARLHQALARFAYTRSAGPRWPCVPKLLASHILALMPIVTAPVRHASLRILHRVLPPDFYLVFLSSHLAPGSEACQVSGTCPHDDLRDLLIAEFHVTGPARDPRVAMSPLPHLWRFSKEILFVLNFRDIHMLVHSDNKGAIGALTKGCSLNGDINLCTR</sequence>
<reference evidence="2" key="1">
    <citation type="submission" date="2023-03" db="EMBL/GenBank/DDBJ databases">
        <title>Massive genome expansion in bonnet fungi (Mycena s.s.) driven by repeated elements and novel gene families across ecological guilds.</title>
        <authorList>
            <consortium name="Lawrence Berkeley National Laboratory"/>
            <person name="Harder C.B."/>
            <person name="Miyauchi S."/>
            <person name="Viragh M."/>
            <person name="Kuo A."/>
            <person name="Thoen E."/>
            <person name="Andreopoulos B."/>
            <person name="Lu D."/>
            <person name="Skrede I."/>
            <person name="Drula E."/>
            <person name="Henrissat B."/>
            <person name="Morin E."/>
            <person name="Kohler A."/>
            <person name="Barry K."/>
            <person name="LaButti K."/>
            <person name="Morin E."/>
            <person name="Salamov A."/>
            <person name="Lipzen A."/>
            <person name="Mereny Z."/>
            <person name="Hegedus B."/>
            <person name="Baldrian P."/>
            <person name="Stursova M."/>
            <person name="Weitz H."/>
            <person name="Taylor A."/>
            <person name="Grigoriev I.V."/>
            <person name="Nagy L.G."/>
            <person name="Martin F."/>
            <person name="Kauserud H."/>
        </authorList>
    </citation>
    <scope>NUCLEOTIDE SEQUENCE</scope>
    <source>
        <strain evidence="2">CBHHK067</strain>
    </source>
</reference>
<evidence type="ECO:0000313" key="3">
    <source>
        <dbReference type="Proteomes" id="UP001221757"/>
    </source>
</evidence>
<accession>A0AAD7E1I1</accession>
<name>A0AAD7E1I1_MYCRO</name>
<feature type="region of interest" description="Disordered" evidence="1">
    <location>
        <begin position="1"/>
        <end position="27"/>
    </location>
</feature>
<dbReference type="AlphaFoldDB" id="A0AAD7E1I1"/>
<feature type="compositionally biased region" description="Polar residues" evidence="1">
    <location>
        <begin position="1"/>
        <end position="14"/>
    </location>
</feature>
<evidence type="ECO:0000256" key="1">
    <source>
        <dbReference type="SAM" id="MobiDB-lite"/>
    </source>
</evidence>
<dbReference type="EMBL" id="JARKIE010000014">
    <property type="protein sequence ID" value="KAJ7702654.1"/>
    <property type="molecule type" value="Genomic_DNA"/>
</dbReference>
<dbReference type="Proteomes" id="UP001221757">
    <property type="component" value="Unassembled WGS sequence"/>
</dbReference>
<keyword evidence="3" id="KW-1185">Reference proteome</keyword>